<dbReference type="AlphaFoldDB" id="A0A1A8JQQ1"/>
<feature type="non-terminal residue" evidence="1">
    <location>
        <position position="42"/>
    </location>
</feature>
<accession>A0A1A8JQQ1</accession>
<reference evidence="1" key="1">
    <citation type="submission" date="2016-05" db="EMBL/GenBank/DDBJ databases">
        <authorList>
            <person name="Lavstsen T."/>
            <person name="Jespersen J.S."/>
        </authorList>
    </citation>
    <scope>NUCLEOTIDE SEQUENCE</scope>
    <source>
        <tissue evidence="1">Brain</tissue>
    </source>
</reference>
<evidence type="ECO:0000313" key="1">
    <source>
        <dbReference type="EMBL" id="SBR22391.1"/>
    </source>
</evidence>
<protein>
    <submittedName>
        <fullName evidence="1">Uncharacterized protein</fullName>
    </submittedName>
</protein>
<gene>
    <name evidence="1" type="primary">Nfu_g_1_001353</name>
</gene>
<sequence>PVTVRLPQRPNIIGSKQSIHTSCGEVWIRTWSSGRFLHGVFK</sequence>
<organism evidence="1">
    <name type="scientific">Nothobranchius kuhntae</name>
    <name type="common">Beira killifish</name>
    <dbReference type="NCBI Taxonomy" id="321403"/>
    <lineage>
        <taxon>Eukaryota</taxon>
        <taxon>Metazoa</taxon>
        <taxon>Chordata</taxon>
        <taxon>Craniata</taxon>
        <taxon>Vertebrata</taxon>
        <taxon>Euteleostomi</taxon>
        <taxon>Actinopterygii</taxon>
        <taxon>Neopterygii</taxon>
        <taxon>Teleostei</taxon>
        <taxon>Neoteleostei</taxon>
        <taxon>Acanthomorphata</taxon>
        <taxon>Ovalentaria</taxon>
        <taxon>Atherinomorphae</taxon>
        <taxon>Cyprinodontiformes</taxon>
        <taxon>Nothobranchiidae</taxon>
        <taxon>Nothobranchius</taxon>
    </lineage>
</organism>
<dbReference type="EMBL" id="HAEE01002371">
    <property type="protein sequence ID" value="SBR22391.1"/>
    <property type="molecule type" value="Transcribed_RNA"/>
</dbReference>
<name>A0A1A8JQQ1_NOTKU</name>
<reference evidence="1" key="2">
    <citation type="submission" date="2016-06" db="EMBL/GenBank/DDBJ databases">
        <title>The genome of a short-lived fish provides insights into sex chromosome evolution and the genetic control of aging.</title>
        <authorList>
            <person name="Reichwald K."/>
            <person name="Felder M."/>
            <person name="Petzold A."/>
            <person name="Koch P."/>
            <person name="Groth M."/>
            <person name="Platzer M."/>
        </authorList>
    </citation>
    <scope>NUCLEOTIDE SEQUENCE</scope>
    <source>
        <tissue evidence="1">Brain</tissue>
    </source>
</reference>
<feature type="non-terminal residue" evidence="1">
    <location>
        <position position="1"/>
    </location>
</feature>
<proteinExistence type="predicted"/>